<reference evidence="2 3" key="1">
    <citation type="submission" date="2018-05" db="EMBL/GenBank/DDBJ databases">
        <title>Micromonospora from Atacama Desert.</title>
        <authorList>
            <person name="Carro L."/>
            <person name="Goodfellow M."/>
            <person name="Klenk H.-P."/>
        </authorList>
    </citation>
    <scope>NUCLEOTIDE SEQUENCE [LARGE SCALE GENOMIC DNA]</scope>
    <source>
        <strain evidence="2 3">LB41</strain>
    </source>
</reference>
<feature type="compositionally biased region" description="Low complexity" evidence="1">
    <location>
        <begin position="98"/>
        <end position="123"/>
    </location>
</feature>
<evidence type="ECO:0000256" key="1">
    <source>
        <dbReference type="SAM" id="MobiDB-lite"/>
    </source>
</evidence>
<dbReference type="Proteomes" id="UP000274694">
    <property type="component" value="Unassembled WGS sequence"/>
</dbReference>
<feature type="region of interest" description="Disordered" evidence="1">
    <location>
        <begin position="1"/>
        <end position="32"/>
    </location>
</feature>
<proteinExistence type="predicted"/>
<accession>A0ABX9XWF0</accession>
<gene>
    <name evidence="2" type="ORF">DLJ60_27835</name>
</gene>
<feature type="region of interest" description="Disordered" evidence="1">
    <location>
        <begin position="85"/>
        <end position="133"/>
    </location>
</feature>
<organism evidence="2 3">
    <name type="scientific">Micromonospora chalcea</name>
    <dbReference type="NCBI Taxonomy" id="1874"/>
    <lineage>
        <taxon>Bacteria</taxon>
        <taxon>Bacillati</taxon>
        <taxon>Actinomycetota</taxon>
        <taxon>Actinomycetes</taxon>
        <taxon>Micromonosporales</taxon>
        <taxon>Micromonosporaceae</taxon>
        <taxon>Micromonospora</taxon>
    </lineage>
</organism>
<comment type="caution">
    <text evidence="2">The sequence shown here is derived from an EMBL/GenBank/DDBJ whole genome shotgun (WGS) entry which is preliminary data.</text>
</comment>
<protein>
    <submittedName>
        <fullName evidence="2">Peptidase M23</fullName>
    </submittedName>
</protein>
<dbReference type="RefSeq" id="WP_069089922.1">
    <property type="nucleotide sequence ID" value="NZ_QGTA01000282.1"/>
</dbReference>
<dbReference type="EMBL" id="QGTA01000282">
    <property type="protein sequence ID" value="RQW86716.1"/>
    <property type="molecule type" value="Genomic_DNA"/>
</dbReference>
<evidence type="ECO:0000313" key="2">
    <source>
        <dbReference type="EMBL" id="RQW86716.1"/>
    </source>
</evidence>
<name>A0ABX9XWF0_MICCH</name>
<keyword evidence="3" id="KW-1185">Reference proteome</keyword>
<sequence>MRSDGTLDDPFGPGRPADRSDDTASTNRSARLQGLFRRTRFWAPMNPRPGRTRLAVATGAACCLGLVGVSQAGFGAPERAAAPAPSAEVAERAEADVASRASARPTTAPTTAAPSAPASPKATAKPKPKPTKTVRQIVPVAGLDRTQMNNAKKIVQAGKEMGVPRRALVIAVATAMQESTLLNYASGVLPESQNYPHQAIGWDHDSVGLFQQRPSSGWGTVEQLMDPEYATKAFLSALEEIPGWQDLPLSVAAQAVQISAFPDAYAQHEWRAGEVVAEILG</sequence>
<evidence type="ECO:0000313" key="3">
    <source>
        <dbReference type="Proteomes" id="UP000274694"/>
    </source>
</evidence>